<accession>A0AA37HI09</accession>
<dbReference type="Gene3D" id="3.30.1490.130">
    <property type="entry name" value="D-aminoacylase. Domain 3"/>
    <property type="match status" value="1"/>
</dbReference>
<keyword evidence="3" id="KW-1185">Reference proteome</keyword>
<dbReference type="GO" id="GO:0016811">
    <property type="term" value="F:hydrolase activity, acting on carbon-nitrogen (but not peptide) bonds, in linear amides"/>
    <property type="evidence" value="ECO:0007669"/>
    <property type="project" value="InterPro"/>
</dbReference>
<dbReference type="Proteomes" id="UP001055286">
    <property type="component" value="Unassembled WGS sequence"/>
</dbReference>
<dbReference type="InterPro" id="IPR013108">
    <property type="entry name" value="Amidohydro_3"/>
</dbReference>
<feature type="domain" description="Amidohydrolase 3" evidence="1">
    <location>
        <begin position="242"/>
        <end position="474"/>
    </location>
</feature>
<dbReference type="Pfam" id="PF07969">
    <property type="entry name" value="Amidohydro_3"/>
    <property type="match status" value="1"/>
</dbReference>
<name>A0AA37HI09_9HYPH</name>
<evidence type="ECO:0000313" key="3">
    <source>
        <dbReference type="Proteomes" id="UP001055286"/>
    </source>
</evidence>
<dbReference type="SUPFAM" id="SSF51556">
    <property type="entry name" value="Metallo-dependent hydrolases"/>
    <property type="match status" value="1"/>
</dbReference>
<dbReference type="NCBIfam" id="NF006560">
    <property type="entry name" value="PRK09061.1"/>
    <property type="match status" value="1"/>
</dbReference>
<evidence type="ECO:0000259" key="1">
    <source>
        <dbReference type="Pfam" id="PF07969"/>
    </source>
</evidence>
<protein>
    <submittedName>
        <fullName evidence="2">N-acyl-D-glutamate deacylase</fullName>
    </submittedName>
</protein>
<dbReference type="SUPFAM" id="SSF51338">
    <property type="entry name" value="Composite domain of metallo-dependent hydrolases"/>
    <property type="match status" value="1"/>
</dbReference>
<dbReference type="Gene3D" id="2.30.40.10">
    <property type="entry name" value="Urease, subunit C, domain 1"/>
    <property type="match status" value="1"/>
</dbReference>
<dbReference type="InterPro" id="IPR032466">
    <property type="entry name" value="Metal_Hydrolase"/>
</dbReference>
<dbReference type="InterPro" id="IPR050138">
    <property type="entry name" value="DHOase/Allantoinase_Hydrolase"/>
</dbReference>
<dbReference type="PANTHER" id="PTHR43668:SF2">
    <property type="entry name" value="ALLANTOINASE"/>
    <property type="match status" value="1"/>
</dbReference>
<dbReference type="GO" id="GO:0005737">
    <property type="term" value="C:cytoplasm"/>
    <property type="evidence" value="ECO:0007669"/>
    <property type="project" value="TreeGrafter"/>
</dbReference>
<dbReference type="InterPro" id="IPR011059">
    <property type="entry name" value="Metal-dep_hydrolase_composite"/>
</dbReference>
<organism evidence="2 3">
    <name type="scientific">Methylobacterium frigidaeris</name>
    <dbReference type="NCBI Taxonomy" id="2038277"/>
    <lineage>
        <taxon>Bacteria</taxon>
        <taxon>Pseudomonadati</taxon>
        <taxon>Pseudomonadota</taxon>
        <taxon>Alphaproteobacteria</taxon>
        <taxon>Hyphomicrobiales</taxon>
        <taxon>Methylobacteriaceae</taxon>
        <taxon>Methylobacterium</taxon>
    </lineage>
</organism>
<dbReference type="InterPro" id="IPR023100">
    <property type="entry name" value="D-aminoacylase_insert_dom_sf"/>
</dbReference>
<dbReference type="AlphaFoldDB" id="A0AA37HI09"/>
<reference evidence="2" key="1">
    <citation type="journal article" date="2016" name="Front. Microbiol.">
        <title>Genome Sequence of the Piezophilic, Mesophilic Sulfate-Reducing Bacterium Desulfovibrio indicus J2T.</title>
        <authorList>
            <person name="Cao J."/>
            <person name="Maignien L."/>
            <person name="Shao Z."/>
            <person name="Alain K."/>
            <person name="Jebbar M."/>
        </authorList>
    </citation>
    <scope>NUCLEOTIDE SEQUENCE</scope>
    <source>
        <strain evidence="2">JCM 32048</strain>
    </source>
</reference>
<comment type="caution">
    <text evidence="2">The sequence shown here is derived from an EMBL/GenBank/DDBJ whole genome shotgun (WGS) entry which is preliminary data.</text>
</comment>
<dbReference type="Gene3D" id="3.20.20.140">
    <property type="entry name" value="Metal-dependent hydrolases"/>
    <property type="match status" value="1"/>
</dbReference>
<reference evidence="2" key="2">
    <citation type="submission" date="2021-08" db="EMBL/GenBank/DDBJ databases">
        <authorList>
            <person name="Tani A."/>
            <person name="Ola A."/>
            <person name="Ogura Y."/>
            <person name="Katsura K."/>
            <person name="Hayashi T."/>
        </authorList>
    </citation>
    <scope>NUCLEOTIDE SEQUENCE</scope>
    <source>
        <strain evidence="2">JCM 32048</strain>
    </source>
</reference>
<evidence type="ECO:0000313" key="2">
    <source>
        <dbReference type="EMBL" id="GJD66350.1"/>
    </source>
</evidence>
<dbReference type="GO" id="GO:0004038">
    <property type="term" value="F:allantoinase activity"/>
    <property type="evidence" value="ECO:0007669"/>
    <property type="project" value="TreeGrafter"/>
</dbReference>
<proteinExistence type="predicted"/>
<dbReference type="PANTHER" id="PTHR43668">
    <property type="entry name" value="ALLANTOINASE"/>
    <property type="match status" value="1"/>
</dbReference>
<dbReference type="GO" id="GO:0006145">
    <property type="term" value="P:purine nucleobase catabolic process"/>
    <property type="evidence" value="ECO:0007669"/>
    <property type="project" value="TreeGrafter"/>
</dbReference>
<dbReference type="EMBL" id="BPQJ01000062">
    <property type="protein sequence ID" value="GJD66350.1"/>
    <property type="molecule type" value="Genomic_DNA"/>
</dbReference>
<sequence>MHDLVLSGGRIVDPESGFDGIADLAVAGGRIVAIGDALGPARRTLPVDGLVVAPGFIDLHAHGQCVPSDRMQAFDGVTTALELELGVWPVARWYDEQALAGRVLNYGASTGWVFARIAAKTAQQTESSIAGMGRAMQDRRWADEVASPAETDDIVERVRIGLEQGGLGIGFPNAYAPGAGVKEISALCSLAAAAGTPTFTHIAYMSNIDPLSSVEAYTRLIGLAGSTGAHMHICHFNSTSLQDVERAAELVRTAQGQGLKVTVEAYPYGTGSTVVGAVFFADPAFPERTGGGYDSIQSLASGRRFTDREDVLAAQAEDPGGLVLWHFLDVAADARHRDLLDVSVLFPGGAIASDAVPWLQPDGSTYLGQAWPLPEDAVSHPRSSGTFTRFLREWVRERNAVSLAEGLAKCALIPARIMEASTPALRRKGRLQAGCDADIVCFDLGTLTDRADFRHSNRASEGVRHLLVGGETVIADGNLVLDARPGRPVRRTPSA</sequence>
<gene>
    <name evidence="2" type="primary">dag</name>
    <name evidence="2" type="ORF">MPEAHAMD_6547</name>
</gene>